<reference evidence="2" key="1">
    <citation type="journal article" date="2014" name="Front. Microbiol.">
        <title>High frequency of phylogenetically diverse reductive dehalogenase-homologous genes in deep subseafloor sedimentary metagenomes.</title>
        <authorList>
            <person name="Kawai M."/>
            <person name="Futagami T."/>
            <person name="Toyoda A."/>
            <person name="Takaki Y."/>
            <person name="Nishi S."/>
            <person name="Hori S."/>
            <person name="Arai W."/>
            <person name="Tsubouchi T."/>
            <person name="Morono Y."/>
            <person name="Uchiyama I."/>
            <person name="Ito T."/>
            <person name="Fujiyama A."/>
            <person name="Inagaki F."/>
            <person name="Takami H."/>
        </authorList>
    </citation>
    <scope>NUCLEOTIDE SEQUENCE</scope>
    <source>
        <strain evidence="2">Expedition CK06-06</strain>
    </source>
</reference>
<gene>
    <name evidence="2" type="ORF">S12H4_18763</name>
</gene>
<dbReference type="AlphaFoldDB" id="X1STX0"/>
<dbReference type="EMBL" id="BARW01009305">
    <property type="protein sequence ID" value="GAI78805.1"/>
    <property type="molecule type" value="Genomic_DNA"/>
</dbReference>
<proteinExistence type="predicted"/>
<evidence type="ECO:0000313" key="2">
    <source>
        <dbReference type="EMBL" id="GAI78805.1"/>
    </source>
</evidence>
<keyword evidence="1" id="KW-0472">Membrane</keyword>
<name>X1STX0_9ZZZZ</name>
<accession>X1STX0</accession>
<protein>
    <submittedName>
        <fullName evidence="2">Uncharacterized protein</fullName>
    </submittedName>
</protein>
<evidence type="ECO:0000256" key="1">
    <source>
        <dbReference type="SAM" id="Phobius"/>
    </source>
</evidence>
<feature type="non-terminal residue" evidence="2">
    <location>
        <position position="1"/>
    </location>
</feature>
<keyword evidence="1" id="KW-1133">Transmembrane helix</keyword>
<keyword evidence="1" id="KW-0812">Transmembrane</keyword>
<sequence>RHTWLDIHDWVAVAIVAVVIIHLVLHWKWIIYITKKVFQVKKLAPQSEEIVS</sequence>
<comment type="caution">
    <text evidence="2">The sequence shown here is derived from an EMBL/GenBank/DDBJ whole genome shotgun (WGS) entry which is preliminary data.</text>
</comment>
<organism evidence="2">
    <name type="scientific">marine sediment metagenome</name>
    <dbReference type="NCBI Taxonomy" id="412755"/>
    <lineage>
        <taxon>unclassified sequences</taxon>
        <taxon>metagenomes</taxon>
        <taxon>ecological metagenomes</taxon>
    </lineage>
</organism>
<feature type="transmembrane region" description="Helical" evidence="1">
    <location>
        <begin position="12"/>
        <end position="33"/>
    </location>
</feature>